<dbReference type="InterPro" id="IPR012337">
    <property type="entry name" value="RNaseH-like_sf"/>
</dbReference>
<gene>
    <name evidence="1" type="ordered locus">Tlet_0461</name>
</gene>
<dbReference type="AlphaFoldDB" id="A8F4E4"/>
<sequence>MRDLSKIFEDLNPRIQRINDEGLMIPPDINYQNQFTLLEDDSIDSGRFLDDIIFVDSRRRTFESITVSGYVTLLCQIITGSVRFKKGECFPLFSPDDGPKSKLVLGIPKDFANIANLKDGEELNIGKLNCITCVGEDAKSAIEIYMQHAEQLEVENQISECLTIKDGSIDFATPAFKKNRGPIGLVKNVQKAFVNFETFNAYAFMKSGERSKSIIAELGHDRNLLRIMSYLKLINKPGLRGLVRIETIIDKSEFNQTKESIFSTFNSLARTLPLLTDQSSIIPRTPEDVLPVIFLEKYLDRYFYDPVYVHCAVLESFGEKVG</sequence>
<organism evidence="1 2">
    <name type="scientific">Pseudothermotoga lettingae (strain ATCC BAA-301 / DSM 14385 / NBRC 107922 / TMO)</name>
    <name type="common">Thermotoga lettingae</name>
    <dbReference type="NCBI Taxonomy" id="416591"/>
    <lineage>
        <taxon>Bacteria</taxon>
        <taxon>Thermotogati</taxon>
        <taxon>Thermotogota</taxon>
        <taxon>Thermotogae</taxon>
        <taxon>Thermotogales</taxon>
        <taxon>Thermotogaceae</taxon>
        <taxon>Pseudothermotoga</taxon>
    </lineage>
</organism>
<dbReference type="KEGG" id="tle:Tlet_0461"/>
<keyword evidence="2" id="KW-1185">Reference proteome</keyword>
<dbReference type="SUPFAM" id="SSF53098">
    <property type="entry name" value="Ribonuclease H-like"/>
    <property type="match status" value="1"/>
</dbReference>
<dbReference type="Proteomes" id="UP000002016">
    <property type="component" value="Chromosome"/>
</dbReference>
<dbReference type="eggNOG" id="COG2380">
    <property type="taxonomic scope" value="Bacteria"/>
</dbReference>
<dbReference type="OrthoDB" id="37025at2"/>
<evidence type="ECO:0000313" key="2">
    <source>
        <dbReference type="Proteomes" id="UP000002016"/>
    </source>
</evidence>
<proteinExistence type="predicted"/>
<protein>
    <recommendedName>
        <fullName evidence="3">NurA domain-containing protein</fullName>
    </recommendedName>
</protein>
<name>A8F4E4_PSELT</name>
<reference evidence="1 2" key="1">
    <citation type="submission" date="2007-08" db="EMBL/GenBank/DDBJ databases">
        <title>Complete sequence of Thermotoga lettingae TMO.</title>
        <authorList>
            <consortium name="US DOE Joint Genome Institute"/>
            <person name="Copeland A."/>
            <person name="Lucas S."/>
            <person name="Lapidus A."/>
            <person name="Barry K."/>
            <person name="Glavina del Rio T."/>
            <person name="Dalin E."/>
            <person name="Tice H."/>
            <person name="Pitluck S."/>
            <person name="Foster B."/>
            <person name="Bruce D."/>
            <person name="Schmutz J."/>
            <person name="Larimer F."/>
            <person name="Land M."/>
            <person name="Hauser L."/>
            <person name="Kyrpides N."/>
            <person name="Mikhailova N."/>
            <person name="Nelson K."/>
            <person name="Gogarten J.P."/>
            <person name="Noll K."/>
            <person name="Richardson P."/>
        </authorList>
    </citation>
    <scope>NUCLEOTIDE SEQUENCE [LARGE SCALE GENOMIC DNA]</scope>
    <source>
        <strain evidence="2">ATCC BAA-301 / DSM 14385 / NBRC 107922 / TMO</strain>
    </source>
</reference>
<accession>A8F4E4</accession>
<dbReference type="STRING" id="416591.Tlet_0461"/>
<dbReference type="EMBL" id="CP000812">
    <property type="protein sequence ID" value="ABV33028.1"/>
    <property type="molecule type" value="Genomic_DNA"/>
</dbReference>
<dbReference type="RefSeq" id="WP_012002509.1">
    <property type="nucleotide sequence ID" value="NC_009828.1"/>
</dbReference>
<reference evidence="1 2" key="2">
    <citation type="journal article" date="2009" name="Proc. Natl. Acad. Sci. U.S.A.">
        <title>On the chimeric nature, thermophilic origin, and phylogenetic placement of the Thermotogales.</title>
        <authorList>
            <person name="Zhaxybayeva O."/>
            <person name="Swithers K.S."/>
            <person name="Lapierre P."/>
            <person name="Fournier G.P."/>
            <person name="Bickhart D.M."/>
            <person name="DeBoy R.T."/>
            <person name="Nelson K.E."/>
            <person name="Nesbo C.L."/>
            <person name="Doolittle W.F."/>
            <person name="Gogarten J.P."/>
            <person name="Noll K.M."/>
        </authorList>
    </citation>
    <scope>NUCLEOTIDE SEQUENCE [LARGE SCALE GENOMIC DNA]</scope>
    <source>
        <strain evidence="2">ATCC BAA-301 / DSM 14385 / NBRC 107922 / TMO</strain>
    </source>
</reference>
<evidence type="ECO:0008006" key="3">
    <source>
        <dbReference type="Google" id="ProtNLM"/>
    </source>
</evidence>
<evidence type="ECO:0000313" key="1">
    <source>
        <dbReference type="EMBL" id="ABV33028.1"/>
    </source>
</evidence>
<dbReference type="HOGENOM" id="CLU_918082_0_0_0"/>